<dbReference type="InParanoid" id="A0A6L2PWP9"/>
<dbReference type="PANTHER" id="PTHR11783">
    <property type="entry name" value="SULFOTRANSFERASE SULT"/>
    <property type="match status" value="1"/>
</dbReference>
<proteinExistence type="inferred from homology"/>
<dbReference type="GO" id="GO:0008146">
    <property type="term" value="F:sulfotransferase activity"/>
    <property type="evidence" value="ECO:0007669"/>
    <property type="project" value="InterPro"/>
</dbReference>
<organism evidence="4 5">
    <name type="scientific">Coptotermes formosanus</name>
    <name type="common">Formosan subterranean termite</name>
    <dbReference type="NCBI Taxonomy" id="36987"/>
    <lineage>
        <taxon>Eukaryota</taxon>
        <taxon>Metazoa</taxon>
        <taxon>Ecdysozoa</taxon>
        <taxon>Arthropoda</taxon>
        <taxon>Hexapoda</taxon>
        <taxon>Insecta</taxon>
        <taxon>Pterygota</taxon>
        <taxon>Neoptera</taxon>
        <taxon>Polyneoptera</taxon>
        <taxon>Dictyoptera</taxon>
        <taxon>Blattodea</taxon>
        <taxon>Blattoidea</taxon>
        <taxon>Termitoidae</taxon>
        <taxon>Rhinotermitidae</taxon>
        <taxon>Coptotermes</taxon>
    </lineage>
</organism>
<dbReference type="AlphaFoldDB" id="A0A6L2PWP9"/>
<dbReference type="SUPFAM" id="SSF52540">
    <property type="entry name" value="P-loop containing nucleoside triphosphate hydrolases"/>
    <property type="match status" value="1"/>
</dbReference>
<reference evidence="5" key="1">
    <citation type="submission" date="2020-01" db="EMBL/GenBank/DDBJ databases">
        <title>Draft genome sequence of the Termite Coptotermes fromosanus.</title>
        <authorList>
            <person name="Itakura S."/>
            <person name="Yosikawa Y."/>
            <person name="Umezawa K."/>
        </authorList>
    </citation>
    <scope>NUCLEOTIDE SEQUENCE [LARGE SCALE GENOMIC DNA]</scope>
</reference>
<sequence>MNPFTTEPAWHAIRRRLVQHRIFFTRRLLHTAAHCQCVVCVQSVHLQARPLPTNVTSKPSVSVSFSFTTSVCKPSAEEDTYRTVVCTAESNMRDCSNISAESKPNCRKTETCVGQQLYRVFAEAMPPQYIHTGSDSEEDRLLNQFFMPPFRKGYVRVGPNQVLMPVHYLEFADRIEDMEVRNSDVWVVSHPKAGTTWTQEMAWLIQKDLDFDGAKVPLPERFPFLDDVLPKLPELELPLYVSDSVTYIDEMKSPRFIKTHLPWELLPKQIRDGTKQPKVCCDA</sequence>
<feature type="domain" description="Sulfotransferase" evidence="3">
    <location>
        <begin position="183"/>
        <end position="272"/>
    </location>
</feature>
<gene>
    <name evidence="4" type="ORF">Cfor_01719</name>
</gene>
<evidence type="ECO:0000256" key="1">
    <source>
        <dbReference type="ARBA" id="ARBA00005771"/>
    </source>
</evidence>
<dbReference type="Proteomes" id="UP000502823">
    <property type="component" value="Unassembled WGS sequence"/>
</dbReference>
<dbReference type="Pfam" id="PF00685">
    <property type="entry name" value="Sulfotransfer_1"/>
    <property type="match status" value="1"/>
</dbReference>
<evidence type="ECO:0000313" key="5">
    <source>
        <dbReference type="Proteomes" id="UP000502823"/>
    </source>
</evidence>
<evidence type="ECO:0000313" key="4">
    <source>
        <dbReference type="EMBL" id="GFG36050.1"/>
    </source>
</evidence>
<dbReference type="InterPro" id="IPR027417">
    <property type="entry name" value="P-loop_NTPase"/>
</dbReference>
<comment type="caution">
    <text evidence="4">The sequence shown here is derived from an EMBL/GenBank/DDBJ whole genome shotgun (WGS) entry which is preliminary data.</text>
</comment>
<accession>A0A6L2PWP9</accession>
<dbReference type="Gene3D" id="3.40.50.300">
    <property type="entry name" value="P-loop containing nucleotide triphosphate hydrolases"/>
    <property type="match status" value="1"/>
</dbReference>
<dbReference type="EMBL" id="BLKM01006038">
    <property type="protein sequence ID" value="GFG36050.1"/>
    <property type="molecule type" value="Genomic_DNA"/>
</dbReference>
<dbReference type="OrthoDB" id="205623at2759"/>
<comment type="similarity">
    <text evidence="1">Belongs to the sulfotransferase 1 family.</text>
</comment>
<name>A0A6L2PWP9_COPFO</name>
<evidence type="ECO:0000256" key="2">
    <source>
        <dbReference type="ARBA" id="ARBA00022679"/>
    </source>
</evidence>
<keyword evidence="2" id="KW-0808">Transferase</keyword>
<dbReference type="InterPro" id="IPR000863">
    <property type="entry name" value="Sulfotransferase_dom"/>
</dbReference>
<keyword evidence="5" id="KW-1185">Reference proteome</keyword>
<evidence type="ECO:0000259" key="3">
    <source>
        <dbReference type="Pfam" id="PF00685"/>
    </source>
</evidence>
<protein>
    <recommendedName>
        <fullName evidence="3">Sulfotransferase domain-containing protein</fullName>
    </recommendedName>
</protein>